<dbReference type="STRING" id="1076935.U4L2I7"/>
<dbReference type="GO" id="GO:0042438">
    <property type="term" value="P:melanin biosynthetic process"/>
    <property type="evidence" value="ECO:0007669"/>
    <property type="project" value="UniProtKB-KW"/>
</dbReference>
<accession>U4L2I7</accession>
<feature type="region of interest" description="Disordered" evidence="11">
    <location>
        <begin position="176"/>
        <end position="197"/>
    </location>
</feature>
<dbReference type="GO" id="GO:0004503">
    <property type="term" value="F:tyrosinase activity"/>
    <property type="evidence" value="ECO:0007669"/>
    <property type="project" value="UniProtKB-EC"/>
</dbReference>
<keyword evidence="5" id="KW-0560">Oxidoreductase</keyword>
<dbReference type="Gene3D" id="1.10.1280.10">
    <property type="entry name" value="Di-copper center containing domain from catechol oxidase"/>
    <property type="match status" value="1"/>
</dbReference>
<dbReference type="InterPro" id="IPR041640">
    <property type="entry name" value="Tyrosinase_C"/>
</dbReference>
<comment type="similarity">
    <text evidence="2">Belongs to the tyrosinase family.</text>
</comment>
<dbReference type="GO" id="GO:0046872">
    <property type="term" value="F:metal ion binding"/>
    <property type="evidence" value="ECO:0007669"/>
    <property type="project" value="UniProtKB-KW"/>
</dbReference>
<dbReference type="Pfam" id="PF00264">
    <property type="entry name" value="Tyrosinase"/>
    <property type="match status" value="1"/>
</dbReference>
<keyword evidence="4" id="KW-0479">Metal-binding</keyword>
<dbReference type="eggNOG" id="ENOG502RF2C">
    <property type="taxonomic scope" value="Eukaryota"/>
</dbReference>
<name>U4L2I7_PYROM</name>
<proteinExistence type="inferred from homology"/>
<evidence type="ECO:0000313" key="15">
    <source>
        <dbReference type="Proteomes" id="UP000018144"/>
    </source>
</evidence>
<evidence type="ECO:0000259" key="13">
    <source>
        <dbReference type="PROSITE" id="PS00498"/>
    </source>
</evidence>
<feature type="compositionally biased region" description="Basic and acidic residues" evidence="11">
    <location>
        <begin position="684"/>
        <end position="695"/>
    </location>
</feature>
<evidence type="ECO:0000256" key="4">
    <source>
        <dbReference type="ARBA" id="ARBA00022723"/>
    </source>
</evidence>
<dbReference type="SUPFAM" id="SSF48056">
    <property type="entry name" value="Di-copper centre-containing domain"/>
    <property type="match status" value="1"/>
</dbReference>
<evidence type="ECO:0000256" key="9">
    <source>
        <dbReference type="ARBA" id="ARBA00048233"/>
    </source>
</evidence>
<keyword evidence="6" id="KW-0186">Copper</keyword>
<evidence type="ECO:0000256" key="3">
    <source>
        <dbReference type="ARBA" id="ARBA00011906"/>
    </source>
</evidence>
<comment type="cofactor">
    <cofactor evidence="1">
        <name>Cu(2+)</name>
        <dbReference type="ChEBI" id="CHEBI:29036"/>
    </cofactor>
</comment>
<evidence type="ECO:0000256" key="6">
    <source>
        <dbReference type="ARBA" id="ARBA00023008"/>
    </source>
</evidence>
<evidence type="ECO:0000256" key="7">
    <source>
        <dbReference type="ARBA" id="ARBA00023033"/>
    </source>
</evidence>
<dbReference type="PANTHER" id="PTHR11474:SF76">
    <property type="entry name" value="SHKT DOMAIN-CONTAINING PROTEIN"/>
    <property type="match status" value="1"/>
</dbReference>
<feature type="region of interest" description="Disordered" evidence="11">
    <location>
        <begin position="653"/>
        <end position="766"/>
    </location>
</feature>
<dbReference type="OMA" id="LEWNINT"/>
<dbReference type="EMBL" id="HF935197">
    <property type="protein sequence ID" value="CCX04285.1"/>
    <property type="molecule type" value="Genomic_DNA"/>
</dbReference>
<keyword evidence="15" id="KW-1185">Reference proteome</keyword>
<dbReference type="AlphaFoldDB" id="U4L2I7"/>
<comment type="catalytic activity">
    <reaction evidence="9">
        <text>2 L-dopa + O2 = 2 L-dopaquinone + 2 H2O</text>
        <dbReference type="Rhea" id="RHEA:34287"/>
        <dbReference type="ChEBI" id="CHEBI:15377"/>
        <dbReference type="ChEBI" id="CHEBI:15379"/>
        <dbReference type="ChEBI" id="CHEBI:57504"/>
        <dbReference type="ChEBI" id="CHEBI:57924"/>
        <dbReference type="EC" id="1.14.18.1"/>
    </reaction>
</comment>
<dbReference type="Proteomes" id="UP000018144">
    <property type="component" value="Unassembled WGS sequence"/>
</dbReference>
<evidence type="ECO:0000313" key="14">
    <source>
        <dbReference type="EMBL" id="CCX04285.1"/>
    </source>
</evidence>
<protein>
    <recommendedName>
        <fullName evidence="3">tyrosinase</fullName>
        <ecNumber evidence="3">1.14.18.1</ecNumber>
    </recommendedName>
</protein>
<feature type="compositionally biased region" description="Low complexity" evidence="11">
    <location>
        <begin position="699"/>
        <end position="712"/>
    </location>
</feature>
<feature type="compositionally biased region" description="Low complexity" evidence="11">
    <location>
        <begin position="729"/>
        <end position="749"/>
    </location>
</feature>
<dbReference type="Pfam" id="PF18132">
    <property type="entry name" value="Tyrosinase_C"/>
    <property type="match status" value="1"/>
</dbReference>
<dbReference type="EC" id="1.14.18.1" evidence="3"/>
<keyword evidence="7" id="KW-0503">Monooxygenase</keyword>
<dbReference type="PROSITE" id="PS00498">
    <property type="entry name" value="TYROSINASE_2"/>
    <property type="match status" value="1"/>
</dbReference>
<evidence type="ECO:0000256" key="11">
    <source>
        <dbReference type="SAM" id="MobiDB-lite"/>
    </source>
</evidence>
<evidence type="ECO:0000256" key="1">
    <source>
        <dbReference type="ARBA" id="ARBA00001973"/>
    </source>
</evidence>
<evidence type="ECO:0000256" key="2">
    <source>
        <dbReference type="ARBA" id="ARBA00009928"/>
    </source>
</evidence>
<organism evidence="14 15">
    <name type="scientific">Pyronema omphalodes (strain CBS 100304)</name>
    <name type="common">Pyronema confluens</name>
    <dbReference type="NCBI Taxonomy" id="1076935"/>
    <lineage>
        <taxon>Eukaryota</taxon>
        <taxon>Fungi</taxon>
        <taxon>Dikarya</taxon>
        <taxon>Ascomycota</taxon>
        <taxon>Pezizomycotina</taxon>
        <taxon>Pezizomycetes</taxon>
        <taxon>Pezizales</taxon>
        <taxon>Pyronemataceae</taxon>
        <taxon>Pyronema</taxon>
    </lineage>
</organism>
<evidence type="ECO:0000256" key="5">
    <source>
        <dbReference type="ARBA" id="ARBA00023002"/>
    </source>
</evidence>
<evidence type="ECO:0000256" key="10">
    <source>
        <dbReference type="ARBA" id="ARBA00048881"/>
    </source>
</evidence>
<dbReference type="OrthoDB" id="6132182at2759"/>
<dbReference type="InterPro" id="IPR050316">
    <property type="entry name" value="Tyrosinase/Hemocyanin"/>
</dbReference>
<keyword evidence="8" id="KW-0470">Melanin biosynthesis</keyword>
<evidence type="ECO:0000256" key="12">
    <source>
        <dbReference type="SAM" id="SignalP"/>
    </source>
</evidence>
<keyword evidence="12" id="KW-0732">Signal</keyword>
<feature type="domain" description="Tyrosinase copper-binding" evidence="13">
    <location>
        <begin position="316"/>
        <end position="327"/>
    </location>
</feature>
<reference evidence="14 15" key="1">
    <citation type="journal article" date="2013" name="PLoS Genet.">
        <title>The genome and development-dependent transcriptomes of Pyronema confluens: a window into fungal evolution.</title>
        <authorList>
            <person name="Traeger S."/>
            <person name="Altegoer F."/>
            <person name="Freitag M."/>
            <person name="Gabaldon T."/>
            <person name="Kempken F."/>
            <person name="Kumar A."/>
            <person name="Marcet-Houben M."/>
            <person name="Poggeler S."/>
            <person name="Stajich J.E."/>
            <person name="Nowrousian M."/>
        </authorList>
    </citation>
    <scope>NUCLEOTIDE SEQUENCE [LARGE SCALE GENOMIC DNA]</scope>
    <source>
        <strain evidence="15">CBS 100304</strain>
        <tissue evidence="14">Vegetative mycelium</tissue>
    </source>
</reference>
<feature type="chain" id="PRO_5004651850" description="tyrosinase" evidence="12">
    <location>
        <begin position="25"/>
        <end position="798"/>
    </location>
</feature>
<evidence type="ECO:0000256" key="8">
    <source>
        <dbReference type="ARBA" id="ARBA00023101"/>
    </source>
</evidence>
<comment type="catalytic activity">
    <reaction evidence="10">
        <text>L-tyrosine + O2 = L-dopaquinone + H2O</text>
        <dbReference type="Rhea" id="RHEA:18117"/>
        <dbReference type="ChEBI" id="CHEBI:15377"/>
        <dbReference type="ChEBI" id="CHEBI:15379"/>
        <dbReference type="ChEBI" id="CHEBI:57924"/>
        <dbReference type="ChEBI" id="CHEBI:58315"/>
        <dbReference type="EC" id="1.14.18.1"/>
    </reaction>
</comment>
<sequence length="798" mass="86302">MKFTSIVALATSTTVTLLSVSVEAQSPVQGFTPVTGAHFGNVVRRMPVNEMADTRPDIYNMFILALTGMQYSKSETDSLSYYQISGIHGVPFIPWQETSVSSQDPSRGYCTHNSPLFATWHRPYLALMEQRLAKHAEFEASKFTGPEAARWRSAARNVRLPYWDWAASDLQSRQPRQLTDSTVSVRRAGPGGAPETVTIANPLREYRFTNSNLRAQYFRNQFQAATTTRRQPPSSALTSSNMGAVDTSMFRDYSSRRSQVFNLFTIPTFNEFSNTQRSANGTPNSWNSVESIHNIIHVNAGGQWGHMTAVAYSAFDPIFWLHHCNVDRLIAMYQAVYPDRGITPQPASGTFHRRVTQGSMDDLTTPLAPFRHANGNYFTSGDVVGVQSIWDLGYAYTEVPASYRGDPEGLSAFTSSRINALYAPSQTAAQKRSLGTKRSRREWVCHVTFDATEIEGSAEVQVYFDNKDAKKEPVKEQAHYGYGNSTMTNATLPAVDAHGHYVGACASFQDATTKHMMKMDITGAVFLSDALLEAGCESLDAQHVVPFLKKNLKYVVMKGGYEEVPLEKVTTLKVGISSSEVTFPAETTKLPIFGDFETHLDVTEKMLRGFTQIDLPLINSKPAEIVKEVIGAIGGIADGLVGGLLGGHKDKAQEVAPAAGQPETSYGPVAGAGKPADTYAPKPEAPKEVKAEEKPAPAPSAAPEASYGAAPAPVAPAAPAPKPEEKPAEQSPAPVAPVAEQPAPSSPVADKPAAPAATPCSTEVNNQSTTIHVTSYTTVCPDACTGTATPTVMPVAQY</sequence>
<dbReference type="InterPro" id="IPR008922">
    <property type="entry name" value="Di-copper_centre_dom_sf"/>
</dbReference>
<feature type="signal peptide" evidence="12">
    <location>
        <begin position="1"/>
        <end position="24"/>
    </location>
</feature>
<dbReference type="PRINTS" id="PR00092">
    <property type="entry name" value="TYROSINASE"/>
</dbReference>
<gene>
    <name evidence="14" type="ORF">PCON_01775</name>
</gene>
<dbReference type="PANTHER" id="PTHR11474">
    <property type="entry name" value="TYROSINASE FAMILY MEMBER"/>
    <property type="match status" value="1"/>
</dbReference>
<dbReference type="InterPro" id="IPR002227">
    <property type="entry name" value="Tyrosinase_Cu-bd"/>
</dbReference>